<dbReference type="GO" id="GO:0005506">
    <property type="term" value="F:iron ion binding"/>
    <property type="evidence" value="ECO:0007669"/>
    <property type="project" value="InterPro"/>
</dbReference>
<evidence type="ECO:0000256" key="7">
    <source>
        <dbReference type="PIRSR" id="PIRSR000027-2"/>
    </source>
</evidence>
<keyword evidence="1" id="KW-0813">Transport</keyword>
<reference evidence="9 10" key="2">
    <citation type="journal article" date="2010" name="J. Bacteriol.">
        <title>Complete genome sequence of Beijerinckia indica subsp. indica.</title>
        <authorList>
            <person name="Tamas I."/>
            <person name="Dedysh S.N."/>
            <person name="Liesack W."/>
            <person name="Stott M.B."/>
            <person name="Alam M."/>
            <person name="Murrell J.C."/>
            <person name="Dunfield P.F."/>
        </authorList>
    </citation>
    <scope>NUCLEOTIDE SEQUENCE [LARGE SCALE GENOMIC DNA]</scope>
    <source>
        <strain evidence="10">ATCC 9039 / DSM 1715 / NCIMB 8712</strain>
    </source>
</reference>
<dbReference type="OrthoDB" id="9811729at2"/>
<dbReference type="EMBL" id="CP001016">
    <property type="protein sequence ID" value="ACB93770.1"/>
    <property type="molecule type" value="Genomic_DNA"/>
</dbReference>
<keyword evidence="10" id="KW-1185">Reference proteome</keyword>
<dbReference type="KEGG" id="bid:Bind_0112"/>
<evidence type="ECO:0000256" key="4">
    <source>
        <dbReference type="ARBA" id="ARBA00022982"/>
    </source>
</evidence>
<dbReference type="HOGENOM" id="CLU_106713_2_0_5"/>
<keyword evidence="2 7" id="KW-0349">Heme</keyword>
<dbReference type="PIRSF" id="PIRSF000027">
    <property type="entry name" value="Cytc_c_prime"/>
    <property type="match status" value="1"/>
</dbReference>
<reference evidence="10" key="1">
    <citation type="submission" date="2008-03" db="EMBL/GenBank/DDBJ databases">
        <title>Complete sequence of chromosome of Beijerinckia indica subsp. indica ATCC 9039.</title>
        <authorList>
            <consortium name="US DOE Joint Genome Institute"/>
            <person name="Copeland A."/>
            <person name="Lucas S."/>
            <person name="Lapidus A."/>
            <person name="Glavina del Rio T."/>
            <person name="Dalin E."/>
            <person name="Tice H."/>
            <person name="Bruce D."/>
            <person name="Goodwin L."/>
            <person name="Pitluck S."/>
            <person name="LaButti K."/>
            <person name="Schmutz J."/>
            <person name="Larimer F."/>
            <person name="Land M."/>
            <person name="Hauser L."/>
            <person name="Kyrpides N."/>
            <person name="Mikhailova N."/>
            <person name="Dunfield P.F."/>
            <person name="Dedysh S.N."/>
            <person name="Liesack W."/>
            <person name="Saw J.H."/>
            <person name="Alam M."/>
            <person name="Chen Y."/>
            <person name="Murrell J.C."/>
            <person name="Richardson P."/>
        </authorList>
    </citation>
    <scope>NUCLEOTIDE SEQUENCE [LARGE SCALE GENOMIC DNA]</scope>
    <source>
        <strain evidence="10">ATCC 9039 / DSM 1715 / NCIMB 8712</strain>
    </source>
</reference>
<dbReference type="SUPFAM" id="SSF47175">
    <property type="entry name" value="Cytochromes"/>
    <property type="match status" value="1"/>
</dbReference>
<dbReference type="InterPro" id="IPR012127">
    <property type="entry name" value="Cyt_c_prime"/>
</dbReference>
<keyword evidence="3 6" id="KW-0479">Metal-binding</keyword>
<feature type="binding site" description="axial binding residue" evidence="6">
    <location>
        <position position="137"/>
    </location>
    <ligand>
        <name>heme c</name>
        <dbReference type="ChEBI" id="CHEBI:61717"/>
    </ligand>
    <ligandPart>
        <name>Fe</name>
        <dbReference type="ChEBI" id="CHEBI:18248"/>
    </ligandPart>
</feature>
<feature type="binding site" description="covalent" evidence="7">
    <location>
        <position position="133"/>
    </location>
    <ligand>
        <name>heme c</name>
        <dbReference type="ChEBI" id="CHEBI:61717"/>
    </ligand>
</feature>
<dbReference type="Pfam" id="PF01322">
    <property type="entry name" value="Cytochrom_C_2"/>
    <property type="match status" value="1"/>
</dbReference>
<dbReference type="eggNOG" id="COG3909">
    <property type="taxonomic scope" value="Bacteria"/>
</dbReference>
<gene>
    <name evidence="9" type="ordered locus">Bind_0112</name>
</gene>
<evidence type="ECO:0000256" key="1">
    <source>
        <dbReference type="ARBA" id="ARBA00022448"/>
    </source>
</evidence>
<evidence type="ECO:0000256" key="6">
    <source>
        <dbReference type="PIRSR" id="PIRSR000027-1"/>
    </source>
</evidence>
<dbReference type="Gene3D" id="1.20.120.10">
    <property type="entry name" value="Cytochrome c/b562"/>
    <property type="match status" value="1"/>
</dbReference>
<dbReference type="InterPro" id="IPR002321">
    <property type="entry name" value="Cyt_c_II"/>
</dbReference>
<feature type="signal peptide" evidence="8">
    <location>
        <begin position="1"/>
        <end position="20"/>
    </location>
</feature>
<name>B2IBP8_BEII9</name>
<evidence type="ECO:0000256" key="3">
    <source>
        <dbReference type="ARBA" id="ARBA00022723"/>
    </source>
</evidence>
<accession>B2IBP8</accession>
<dbReference type="AlphaFoldDB" id="B2IBP8"/>
<evidence type="ECO:0000256" key="2">
    <source>
        <dbReference type="ARBA" id="ARBA00022617"/>
    </source>
</evidence>
<comment type="PTM">
    <text evidence="7">Binds 1 heme group per subunit.</text>
</comment>
<dbReference type="GO" id="GO:0042597">
    <property type="term" value="C:periplasmic space"/>
    <property type="evidence" value="ECO:0007669"/>
    <property type="project" value="InterPro"/>
</dbReference>
<dbReference type="GO" id="GO:0009055">
    <property type="term" value="F:electron transfer activity"/>
    <property type="evidence" value="ECO:0007669"/>
    <property type="project" value="InterPro"/>
</dbReference>
<dbReference type="GO" id="GO:0022900">
    <property type="term" value="P:electron transport chain"/>
    <property type="evidence" value="ECO:0007669"/>
    <property type="project" value="InterPro"/>
</dbReference>
<keyword evidence="4" id="KW-0249">Electron transport</keyword>
<dbReference type="PROSITE" id="PS51009">
    <property type="entry name" value="CYTCII"/>
    <property type="match status" value="1"/>
</dbReference>
<evidence type="ECO:0000313" key="10">
    <source>
        <dbReference type="Proteomes" id="UP000001695"/>
    </source>
</evidence>
<sequence length="144" mass="15838">MRKKLLLGTLFLMSATSLLAANDPIAQRKDILKEIGEVTKPVVGMLKGEVPFDRAKVDAALTAYADGIPKLPSLFPDDSKTGGKTEAKARIWDEKPKFEALFKKFGEDVKTTQGTITDVASLKANFPKVLGDCKSCHDDYREKH</sequence>
<keyword evidence="5 6" id="KW-0408">Iron</keyword>
<protein>
    <submittedName>
        <fullName evidence="9">Cytochrome c prime</fullName>
    </submittedName>
</protein>
<dbReference type="STRING" id="395963.Bind_0112"/>
<organism evidence="9 10">
    <name type="scientific">Beijerinckia indica subsp. indica (strain ATCC 9039 / DSM 1715 / NCIMB 8712)</name>
    <dbReference type="NCBI Taxonomy" id="395963"/>
    <lineage>
        <taxon>Bacteria</taxon>
        <taxon>Pseudomonadati</taxon>
        <taxon>Pseudomonadota</taxon>
        <taxon>Alphaproteobacteria</taxon>
        <taxon>Hyphomicrobiales</taxon>
        <taxon>Beijerinckiaceae</taxon>
        <taxon>Beijerinckia</taxon>
    </lineage>
</organism>
<evidence type="ECO:0000256" key="8">
    <source>
        <dbReference type="SAM" id="SignalP"/>
    </source>
</evidence>
<dbReference type="Proteomes" id="UP000001695">
    <property type="component" value="Chromosome"/>
</dbReference>
<keyword evidence="8" id="KW-0732">Signal</keyword>
<evidence type="ECO:0000313" key="9">
    <source>
        <dbReference type="EMBL" id="ACB93770.1"/>
    </source>
</evidence>
<evidence type="ECO:0000256" key="5">
    <source>
        <dbReference type="ARBA" id="ARBA00023004"/>
    </source>
</evidence>
<feature type="binding site" description="covalent" evidence="7">
    <location>
        <position position="136"/>
    </location>
    <ligand>
        <name>heme c</name>
        <dbReference type="ChEBI" id="CHEBI:61717"/>
    </ligand>
</feature>
<proteinExistence type="predicted"/>
<dbReference type="GO" id="GO:0020037">
    <property type="term" value="F:heme binding"/>
    <property type="evidence" value="ECO:0007669"/>
    <property type="project" value="InterPro"/>
</dbReference>
<dbReference type="InterPro" id="IPR010980">
    <property type="entry name" value="Cyt_c/b562"/>
</dbReference>
<feature type="chain" id="PRO_5002776626" evidence="8">
    <location>
        <begin position="21"/>
        <end position="144"/>
    </location>
</feature>